<sequence length="108" mass="12758">RQTDRHRVHQRQSIEKCVYVDTKIEGCCDVVASRKNKSDRDTERDVGRDRETDVGRDRETDVGRDRETDVGLIKQGPIENELDVLELLLTLKLFAFPKHRKYTYYYCP</sequence>
<feature type="compositionally biased region" description="Basic and acidic residues" evidence="1">
    <location>
        <begin position="36"/>
        <end position="68"/>
    </location>
</feature>
<protein>
    <submittedName>
        <fullName evidence="2">Uncharacterized protein</fullName>
    </submittedName>
</protein>
<gene>
    <name evidence="2" type="ORF">OCBIM_22037348mg</name>
</gene>
<feature type="region of interest" description="Disordered" evidence="1">
    <location>
        <begin position="34"/>
        <end position="68"/>
    </location>
</feature>
<name>A0A0L8G9Q4_OCTBM</name>
<evidence type="ECO:0000313" key="2">
    <source>
        <dbReference type="EMBL" id="KOF73752.1"/>
    </source>
</evidence>
<accession>A0A0L8G9Q4</accession>
<evidence type="ECO:0000256" key="1">
    <source>
        <dbReference type="SAM" id="MobiDB-lite"/>
    </source>
</evidence>
<proteinExistence type="predicted"/>
<reference evidence="2" key="1">
    <citation type="submission" date="2015-07" db="EMBL/GenBank/DDBJ databases">
        <title>MeaNS - Measles Nucleotide Surveillance Program.</title>
        <authorList>
            <person name="Tran T."/>
            <person name="Druce J."/>
        </authorList>
    </citation>
    <scope>NUCLEOTIDE SEQUENCE</scope>
    <source>
        <strain evidence="2">UCB-OBI-ISO-001</strain>
        <tissue evidence="2">Gonad</tissue>
    </source>
</reference>
<dbReference type="EMBL" id="KQ423009">
    <property type="protein sequence ID" value="KOF73752.1"/>
    <property type="molecule type" value="Genomic_DNA"/>
</dbReference>
<feature type="non-terminal residue" evidence="2">
    <location>
        <position position="1"/>
    </location>
</feature>
<dbReference type="AlphaFoldDB" id="A0A0L8G9Q4"/>
<organism evidence="2">
    <name type="scientific">Octopus bimaculoides</name>
    <name type="common">California two-spotted octopus</name>
    <dbReference type="NCBI Taxonomy" id="37653"/>
    <lineage>
        <taxon>Eukaryota</taxon>
        <taxon>Metazoa</taxon>
        <taxon>Spiralia</taxon>
        <taxon>Lophotrochozoa</taxon>
        <taxon>Mollusca</taxon>
        <taxon>Cephalopoda</taxon>
        <taxon>Coleoidea</taxon>
        <taxon>Octopodiformes</taxon>
        <taxon>Octopoda</taxon>
        <taxon>Incirrata</taxon>
        <taxon>Octopodidae</taxon>
        <taxon>Octopus</taxon>
    </lineage>
</organism>